<accession>A0A3D9V2X3</accession>
<dbReference type="AlphaFoldDB" id="A0A3D9V2X3"/>
<proteinExistence type="predicted"/>
<dbReference type="Gene3D" id="2.60.40.3700">
    <property type="match status" value="1"/>
</dbReference>
<sequence>MRRLSIAGAALLMILAGCSAEDSTAKPASTGAEARFLDAYGLGGMDVTEIIDHLDRIEADDRPTELTASVRPDELLLSDGERQVALDMPRDRYYLSVAPYVDRTHDCFYHSLTTCQGELTGEEIHVRIVDDETGEVLVDKRTTTFDNGFVGFWLPRDIDGTITVSHDGRIGTADFTTTDEGATCVTTLRLT</sequence>
<name>A0A3D9V2X3_THECX</name>
<dbReference type="InterPro" id="IPR047808">
    <property type="entry name" value="CueP-like"/>
</dbReference>
<keyword evidence="3" id="KW-1185">Reference proteome</keyword>
<dbReference type="EMBL" id="QTUC01000001">
    <property type="protein sequence ID" value="REF35736.1"/>
    <property type="molecule type" value="Genomic_DNA"/>
</dbReference>
<evidence type="ECO:0000256" key="1">
    <source>
        <dbReference type="SAM" id="SignalP"/>
    </source>
</evidence>
<dbReference type="PROSITE" id="PS51257">
    <property type="entry name" value="PROKAR_LIPOPROTEIN"/>
    <property type="match status" value="1"/>
</dbReference>
<feature type="signal peptide" evidence="1">
    <location>
        <begin position="1"/>
        <end position="20"/>
    </location>
</feature>
<feature type="chain" id="PRO_5038442942" description="CueP family metal-binding protein" evidence="1">
    <location>
        <begin position="21"/>
        <end position="191"/>
    </location>
</feature>
<reference evidence="2 3" key="1">
    <citation type="submission" date="2018-08" db="EMBL/GenBank/DDBJ databases">
        <title>Sequencing the genomes of 1000 actinobacteria strains.</title>
        <authorList>
            <person name="Klenk H.-P."/>
        </authorList>
    </citation>
    <scope>NUCLEOTIDE SEQUENCE [LARGE SCALE GENOMIC DNA]</scope>
    <source>
        <strain evidence="2 3">DSM 22891</strain>
    </source>
</reference>
<comment type="caution">
    <text evidence="2">The sequence shown here is derived from an EMBL/GenBank/DDBJ whole genome shotgun (WGS) entry which is preliminary data.</text>
</comment>
<dbReference type="Pfam" id="PF21172">
    <property type="entry name" value="CueP"/>
    <property type="match status" value="1"/>
</dbReference>
<dbReference type="OrthoDB" id="73040at2"/>
<dbReference type="NCBIfam" id="NF038094">
    <property type="entry name" value="CueP_fam"/>
    <property type="match status" value="1"/>
</dbReference>
<protein>
    <recommendedName>
        <fullName evidence="4">CueP family metal-binding protein</fullName>
    </recommendedName>
</protein>
<organism evidence="2 3">
    <name type="scientific">Thermasporomyces composti</name>
    <dbReference type="NCBI Taxonomy" id="696763"/>
    <lineage>
        <taxon>Bacteria</taxon>
        <taxon>Bacillati</taxon>
        <taxon>Actinomycetota</taxon>
        <taxon>Actinomycetes</taxon>
        <taxon>Propionibacteriales</taxon>
        <taxon>Nocardioidaceae</taxon>
        <taxon>Thermasporomyces</taxon>
    </lineage>
</organism>
<keyword evidence="1" id="KW-0732">Signal</keyword>
<evidence type="ECO:0000313" key="3">
    <source>
        <dbReference type="Proteomes" id="UP000256485"/>
    </source>
</evidence>
<gene>
    <name evidence="2" type="ORF">DFJ64_1126</name>
</gene>
<evidence type="ECO:0008006" key="4">
    <source>
        <dbReference type="Google" id="ProtNLM"/>
    </source>
</evidence>
<dbReference type="RefSeq" id="WP_115849477.1">
    <property type="nucleotide sequence ID" value="NZ_QTUC01000001.1"/>
</dbReference>
<dbReference type="Proteomes" id="UP000256485">
    <property type="component" value="Unassembled WGS sequence"/>
</dbReference>
<evidence type="ECO:0000313" key="2">
    <source>
        <dbReference type="EMBL" id="REF35736.1"/>
    </source>
</evidence>